<dbReference type="InterPro" id="IPR033485">
    <property type="entry name" value="EMSY-LIKE_plant"/>
</dbReference>
<dbReference type="InterPro" id="IPR005491">
    <property type="entry name" value="ENT_dom"/>
</dbReference>
<dbReference type="Pfam" id="PF03735">
    <property type="entry name" value="ENT"/>
    <property type="match status" value="1"/>
</dbReference>
<dbReference type="FunFam" id="1.10.1240.40:FF:000005">
    <property type="entry name" value="ENT domain containing protein, expressed"/>
    <property type="match status" value="1"/>
</dbReference>
<feature type="region of interest" description="Disordered" evidence="4">
    <location>
        <begin position="118"/>
        <end position="156"/>
    </location>
</feature>
<feature type="compositionally biased region" description="Basic residues" evidence="4">
    <location>
        <begin position="255"/>
        <end position="266"/>
    </location>
</feature>
<evidence type="ECO:0000256" key="4">
    <source>
        <dbReference type="SAM" id="MobiDB-lite"/>
    </source>
</evidence>
<dbReference type="SMART" id="SM00743">
    <property type="entry name" value="Agenet"/>
    <property type="match status" value="1"/>
</dbReference>
<name>A0AAV0MU58_9ROSI</name>
<feature type="compositionally biased region" description="Polar residues" evidence="4">
    <location>
        <begin position="120"/>
        <end position="132"/>
    </location>
</feature>
<accession>A0AAV0MU58</accession>
<feature type="region of interest" description="Disordered" evidence="4">
    <location>
        <begin position="1"/>
        <end position="43"/>
    </location>
</feature>
<evidence type="ECO:0000313" key="6">
    <source>
        <dbReference type="EMBL" id="CAI0450323.1"/>
    </source>
</evidence>
<dbReference type="EMBL" id="CAMGYJ010000007">
    <property type="protein sequence ID" value="CAI0450323.1"/>
    <property type="molecule type" value="Genomic_DNA"/>
</dbReference>
<feature type="domain" description="ENT" evidence="5">
    <location>
        <begin position="50"/>
        <end position="137"/>
    </location>
</feature>
<proteinExistence type="predicted"/>
<dbReference type="Proteomes" id="UP001154282">
    <property type="component" value="Unassembled WGS sequence"/>
</dbReference>
<feature type="coiled-coil region" evidence="3">
    <location>
        <begin position="333"/>
        <end position="360"/>
    </location>
</feature>
<dbReference type="PANTHER" id="PTHR33432">
    <property type="entry name" value="PROTEIN EMSY-LIKE 4"/>
    <property type="match status" value="1"/>
</dbReference>
<dbReference type="SUPFAM" id="SSF158639">
    <property type="entry name" value="ENT-like"/>
    <property type="match status" value="1"/>
</dbReference>
<evidence type="ECO:0000313" key="7">
    <source>
        <dbReference type="Proteomes" id="UP001154282"/>
    </source>
</evidence>
<dbReference type="SUPFAM" id="SSF63748">
    <property type="entry name" value="Tudor/PWWP/MBT"/>
    <property type="match status" value="1"/>
</dbReference>
<feature type="region of interest" description="Disordered" evidence="4">
    <location>
        <begin position="249"/>
        <end position="298"/>
    </location>
</feature>
<evidence type="ECO:0000259" key="5">
    <source>
        <dbReference type="PROSITE" id="PS51138"/>
    </source>
</evidence>
<dbReference type="CDD" id="cd20404">
    <property type="entry name" value="Tudor_Agenet_AtEML-like"/>
    <property type="match status" value="1"/>
</dbReference>
<dbReference type="PANTHER" id="PTHR33432:SF27">
    <property type="entry name" value="PROTEIN EMSY-LIKE 3"/>
    <property type="match status" value="1"/>
</dbReference>
<organism evidence="6 7">
    <name type="scientific">Linum tenue</name>
    <dbReference type="NCBI Taxonomy" id="586396"/>
    <lineage>
        <taxon>Eukaryota</taxon>
        <taxon>Viridiplantae</taxon>
        <taxon>Streptophyta</taxon>
        <taxon>Embryophyta</taxon>
        <taxon>Tracheophyta</taxon>
        <taxon>Spermatophyta</taxon>
        <taxon>Magnoliopsida</taxon>
        <taxon>eudicotyledons</taxon>
        <taxon>Gunneridae</taxon>
        <taxon>Pentapetalae</taxon>
        <taxon>rosids</taxon>
        <taxon>fabids</taxon>
        <taxon>Malpighiales</taxon>
        <taxon>Linaceae</taxon>
        <taxon>Linum</taxon>
    </lineage>
</organism>
<gene>
    <name evidence="6" type="ORF">LITE_LOCUS30472</name>
</gene>
<evidence type="ECO:0000256" key="1">
    <source>
        <dbReference type="ARBA" id="ARBA00004123"/>
    </source>
</evidence>
<feature type="compositionally biased region" description="Low complexity" evidence="4">
    <location>
        <begin position="268"/>
        <end position="277"/>
    </location>
</feature>
<reference evidence="6" key="1">
    <citation type="submission" date="2022-08" db="EMBL/GenBank/DDBJ databases">
        <authorList>
            <person name="Gutierrez-Valencia J."/>
        </authorList>
    </citation>
    <scope>NUCLEOTIDE SEQUENCE</scope>
</reference>
<dbReference type="AlphaFoldDB" id="A0AAV0MU58"/>
<feature type="compositionally biased region" description="Low complexity" evidence="4">
    <location>
        <begin position="27"/>
        <end position="43"/>
    </location>
</feature>
<dbReference type="GO" id="GO:0050832">
    <property type="term" value="P:defense response to fungus"/>
    <property type="evidence" value="ECO:0007669"/>
    <property type="project" value="InterPro"/>
</dbReference>
<dbReference type="Gene3D" id="1.10.1240.40">
    <property type="entry name" value="ENT domain"/>
    <property type="match status" value="1"/>
</dbReference>
<comment type="subcellular location">
    <subcellularLocation>
        <location evidence="1">Nucleus</location>
    </subcellularLocation>
</comment>
<dbReference type="GO" id="GO:0005634">
    <property type="term" value="C:nucleus"/>
    <property type="evidence" value="ECO:0007669"/>
    <property type="project" value="UniProtKB-SubCell"/>
</dbReference>
<evidence type="ECO:0000256" key="3">
    <source>
        <dbReference type="SAM" id="Coils"/>
    </source>
</evidence>
<dbReference type="InterPro" id="IPR036142">
    <property type="entry name" value="ENT_dom-like_sf"/>
</dbReference>
<protein>
    <recommendedName>
        <fullName evidence="5">ENT domain-containing protein</fullName>
    </recommendedName>
</protein>
<sequence>MLRNMESDNSDTDEDVPPQLQNRFQSGMRPAGNGRAAAGGSAPMPRQNDMEIQIHNIEQEAYSAVLRAFKAQSDAITWEKEGLITELRKELRVSDEEHRELLSRVNNDNMIRRIREWRRTSGSQSGMPSSVQPAHDRAPSPSISVSRKKQKTSQSAASLSIMNEGGRAQVANRNSAGAFSVNPLVGRKVWTRWPEDNNFYEALITDYKPEEGTHALVYDMNTEDETWEWVNLKEIPPEDIRWEHEDQSIFGKGSRPGHGRGNKKPMMRGGSAAAAAGLGRGRGNTKGPKREFPLSQNGTGKKALGDIEILHTETLIKEVEKVFGTNLPDPTEIEKAKKVLREHEQALVDAIARLEDASNGVSGNTYISLTHPHFDLKLSCVFPCAI</sequence>
<keyword evidence="7" id="KW-1185">Reference proteome</keyword>
<dbReference type="Gene3D" id="2.30.30.140">
    <property type="match status" value="1"/>
</dbReference>
<evidence type="ECO:0000256" key="2">
    <source>
        <dbReference type="ARBA" id="ARBA00023242"/>
    </source>
</evidence>
<dbReference type="InterPro" id="IPR014002">
    <property type="entry name" value="Agenet_dom_plant"/>
</dbReference>
<dbReference type="SMART" id="SM01191">
    <property type="entry name" value="ENT"/>
    <property type="match status" value="1"/>
</dbReference>
<comment type="caution">
    <text evidence="6">The sequence shown here is derived from an EMBL/GenBank/DDBJ whole genome shotgun (WGS) entry which is preliminary data.</text>
</comment>
<keyword evidence="2" id="KW-0539">Nucleus</keyword>
<dbReference type="PROSITE" id="PS51138">
    <property type="entry name" value="ENT"/>
    <property type="match status" value="1"/>
</dbReference>
<keyword evidence="3" id="KW-0175">Coiled coil</keyword>